<dbReference type="CDD" id="cd01671">
    <property type="entry name" value="CARD"/>
    <property type="match status" value="1"/>
</dbReference>
<feature type="domain" description="CARD" evidence="1">
    <location>
        <begin position="30"/>
        <end position="119"/>
    </location>
</feature>
<evidence type="ECO:0000313" key="2">
    <source>
        <dbReference type="EMBL" id="KAK3105756.1"/>
    </source>
</evidence>
<dbReference type="InterPro" id="IPR011029">
    <property type="entry name" value="DEATH-like_dom_sf"/>
</dbReference>
<dbReference type="SUPFAM" id="SSF47986">
    <property type="entry name" value="DEATH domain"/>
    <property type="match status" value="1"/>
</dbReference>
<dbReference type="AlphaFoldDB" id="A0AA89C242"/>
<accession>A0AA89C242</accession>
<keyword evidence="3" id="KW-1185">Reference proteome</keyword>
<dbReference type="InterPro" id="IPR001315">
    <property type="entry name" value="CARD"/>
</dbReference>
<evidence type="ECO:0000313" key="3">
    <source>
        <dbReference type="Proteomes" id="UP001186944"/>
    </source>
</evidence>
<dbReference type="GO" id="GO:0042981">
    <property type="term" value="P:regulation of apoptotic process"/>
    <property type="evidence" value="ECO:0007669"/>
    <property type="project" value="InterPro"/>
</dbReference>
<sequence>MSRLLVQSYKKRVIIRTGICDCKIEKNETLKVSWKANIRTSYEQLLKKIDVDKVIMHLHNAKMLTDEMKENIEGENGRYAKGRKLLDIITHRGSHAFTALGISLIKAGNFSLAKELQQDLMSLTSKTKDESECGESLIIDLDNNTEKTDKKEDKRSKIGKNEHRCMINVGDNVFVVANTYKDEMNIHIRQFDENKDGKLFPTKKRSEQTWYLGGGVYASITPEYPTVNIRHFWQPDDATEPMPTKRGMILNNFRFGKLQKAMGEIKDCVPEMNDVTPCMYSYDHMNQEGMLRCRQCNPFEYEMYC</sequence>
<dbReference type="InterPro" id="IPR009044">
    <property type="entry name" value="ssDNA-bd_transcriptional_reg"/>
</dbReference>
<dbReference type="Proteomes" id="UP001186944">
    <property type="component" value="Unassembled WGS sequence"/>
</dbReference>
<dbReference type="Gene3D" id="2.30.31.10">
    <property type="entry name" value="Transcriptional Coactivator Pc4, Chain A"/>
    <property type="match status" value="1"/>
</dbReference>
<dbReference type="GO" id="GO:0006355">
    <property type="term" value="P:regulation of DNA-templated transcription"/>
    <property type="evidence" value="ECO:0007669"/>
    <property type="project" value="InterPro"/>
</dbReference>
<dbReference type="GO" id="GO:0003677">
    <property type="term" value="F:DNA binding"/>
    <property type="evidence" value="ECO:0007669"/>
    <property type="project" value="InterPro"/>
</dbReference>
<protein>
    <recommendedName>
        <fullName evidence="1">CARD domain-containing protein</fullName>
    </recommendedName>
</protein>
<dbReference type="PROSITE" id="PS50209">
    <property type="entry name" value="CARD"/>
    <property type="match status" value="1"/>
</dbReference>
<gene>
    <name evidence="2" type="ORF">FSP39_004950</name>
</gene>
<proteinExistence type="predicted"/>
<comment type="caution">
    <text evidence="2">The sequence shown here is derived from an EMBL/GenBank/DDBJ whole genome shotgun (WGS) entry which is preliminary data.</text>
</comment>
<dbReference type="Gene3D" id="1.10.533.10">
    <property type="entry name" value="Death Domain, Fas"/>
    <property type="match status" value="1"/>
</dbReference>
<dbReference type="EMBL" id="VSWD01000003">
    <property type="protein sequence ID" value="KAK3105756.1"/>
    <property type="molecule type" value="Genomic_DNA"/>
</dbReference>
<reference evidence="2" key="1">
    <citation type="submission" date="2019-08" db="EMBL/GenBank/DDBJ databases">
        <title>The improved chromosome-level genome for the pearl oyster Pinctada fucata martensii using PacBio sequencing and Hi-C.</title>
        <authorList>
            <person name="Zheng Z."/>
        </authorList>
    </citation>
    <scope>NUCLEOTIDE SEQUENCE</scope>
    <source>
        <strain evidence="2">ZZ-2019</strain>
        <tissue evidence="2">Adductor muscle</tissue>
    </source>
</reference>
<dbReference type="Pfam" id="PF00619">
    <property type="entry name" value="CARD"/>
    <property type="match status" value="1"/>
</dbReference>
<evidence type="ECO:0000259" key="1">
    <source>
        <dbReference type="PROSITE" id="PS50209"/>
    </source>
</evidence>
<name>A0AA89C242_PINIB</name>
<organism evidence="2 3">
    <name type="scientific">Pinctada imbricata</name>
    <name type="common">Atlantic pearl-oyster</name>
    <name type="synonym">Pinctada martensii</name>
    <dbReference type="NCBI Taxonomy" id="66713"/>
    <lineage>
        <taxon>Eukaryota</taxon>
        <taxon>Metazoa</taxon>
        <taxon>Spiralia</taxon>
        <taxon>Lophotrochozoa</taxon>
        <taxon>Mollusca</taxon>
        <taxon>Bivalvia</taxon>
        <taxon>Autobranchia</taxon>
        <taxon>Pteriomorphia</taxon>
        <taxon>Pterioida</taxon>
        <taxon>Pterioidea</taxon>
        <taxon>Pteriidae</taxon>
        <taxon>Pinctada</taxon>
    </lineage>
</organism>